<reference evidence="1 2" key="1">
    <citation type="submission" date="2018-05" db="EMBL/GenBank/DDBJ databases">
        <title>Rhodoferax soyangensis sp.nov., isolated from an oligotrophic freshwater lake.</title>
        <authorList>
            <person name="Park M."/>
        </authorList>
    </citation>
    <scope>NUCLEOTIDE SEQUENCE [LARGE SCALE GENOMIC DNA]</scope>
    <source>
        <strain evidence="1 2">IMCC26218</strain>
    </source>
</reference>
<evidence type="ECO:0008006" key="3">
    <source>
        <dbReference type="Google" id="ProtNLM"/>
    </source>
</evidence>
<sequence length="168" mass="18485">MRSGKSVQQGFTYIAVLAALALLALASSGVMRYVSQQAQREREQDLLQTGRYFVQAIGDFYAASPGSVKKLPQKLEDLLDDKRQVGIRRYLREVYRDPTTGKPDWDLIRDADGGIRGVRSSNAQAPIRTGPVVLDTLPAITLQAAAHYSDWVFAFYPAQATQSPGAPK</sequence>
<gene>
    <name evidence="1" type="ORF">DIC66_00040</name>
</gene>
<proteinExistence type="predicted"/>
<comment type="caution">
    <text evidence="1">The sequence shown here is derived from an EMBL/GenBank/DDBJ whole genome shotgun (WGS) entry which is preliminary data.</text>
</comment>
<dbReference type="OrthoDB" id="5608857at2"/>
<protein>
    <recommendedName>
        <fullName evidence="3">Type II secretion system protein</fullName>
    </recommendedName>
</protein>
<evidence type="ECO:0000313" key="1">
    <source>
        <dbReference type="EMBL" id="RFO98333.1"/>
    </source>
</evidence>
<name>A0A3E1RGF2_9BURK</name>
<organism evidence="1 2">
    <name type="scientific">Rhodoferax lacus</name>
    <dbReference type="NCBI Taxonomy" id="2184758"/>
    <lineage>
        <taxon>Bacteria</taxon>
        <taxon>Pseudomonadati</taxon>
        <taxon>Pseudomonadota</taxon>
        <taxon>Betaproteobacteria</taxon>
        <taxon>Burkholderiales</taxon>
        <taxon>Comamonadaceae</taxon>
        <taxon>Rhodoferax</taxon>
    </lineage>
</organism>
<dbReference type="EMBL" id="QFZK01000001">
    <property type="protein sequence ID" value="RFO98333.1"/>
    <property type="molecule type" value="Genomic_DNA"/>
</dbReference>
<keyword evidence="2" id="KW-1185">Reference proteome</keyword>
<dbReference type="RefSeq" id="WP_117172838.1">
    <property type="nucleotide sequence ID" value="NZ_QFZK01000001.1"/>
</dbReference>
<dbReference type="Proteomes" id="UP000260665">
    <property type="component" value="Unassembled WGS sequence"/>
</dbReference>
<accession>A0A3E1RGF2</accession>
<dbReference type="AlphaFoldDB" id="A0A3E1RGF2"/>
<evidence type="ECO:0000313" key="2">
    <source>
        <dbReference type="Proteomes" id="UP000260665"/>
    </source>
</evidence>